<feature type="compositionally biased region" description="Low complexity" evidence="1">
    <location>
        <begin position="179"/>
        <end position="199"/>
    </location>
</feature>
<feature type="compositionally biased region" description="Polar residues" evidence="1">
    <location>
        <begin position="211"/>
        <end position="235"/>
    </location>
</feature>
<feature type="region of interest" description="Disordered" evidence="1">
    <location>
        <begin position="126"/>
        <end position="253"/>
    </location>
</feature>
<dbReference type="Proteomes" id="UP000284375">
    <property type="component" value="Unassembled WGS sequence"/>
</dbReference>
<keyword evidence="2" id="KW-0812">Transmembrane</keyword>
<evidence type="ECO:0008006" key="5">
    <source>
        <dbReference type="Google" id="ProtNLM"/>
    </source>
</evidence>
<keyword evidence="4" id="KW-1185">Reference proteome</keyword>
<comment type="caution">
    <text evidence="3">The sequence shown here is derived from an EMBL/GenBank/DDBJ whole genome shotgun (WGS) entry which is preliminary data.</text>
</comment>
<keyword evidence="2" id="KW-1133">Transmembrane helix</keyword>
<keyword evidence="2" id="KW-0472">Membrane</keyword>
<sequence length="890" mass="93389">MPDYPYSDNLYSGLEDSDVEEHTPEHGQGYGSGLATVGDGDEYHHDQRDDDEVLSPTDGYFGRSGSGPPATSSAYPGDPYSPSSQDQDARIDAGGAGGGGTSPLTSGYAVAAAFSSQVPHVPDVWVSDPTIEQGSTAESKAREAQEERELNSRHRGGRIVTNPSGRTFVSHAGAGGGSSTSSPSHPSLQSSASSGSGHPRYGYGPGLRYTPPSSTALLSRPQRSGTTYSERSSLFSEAPPAYTPSPTSPTSVASNNYQTFSPSSMGRATSDPESQGLLAGHRQYRSLQDMGGDPAGDGYSTVSRAGAWRDRARRCVPHFTGRTCRMIVLGLVLLFVAVGFLVSSFVSVEDEKKTHIPGGGGSGHDGSGKSPIGKMPIQDGHGIRLAYPAFDGEMPWAEGRLCDSNQTIYPTQAFNLDFSDAHSLSFVQDMKKNNAQNGQEVHVSGDVVVRRSGRGTPGPSITLEVASNDDQIQLDIDWDHAEQELQIRTPPSVPWPRNGGTLPCLQIRATIWAPAGSALNSLSIEAVHLGVQLLDNLSLRVAGPARISSTVGPVVAATDGEKDAGQLMHGGAPASFGLDSRRIEVRTVSSPIAGSWPLYDYLGLQTMSGPVRAGVQPKAALRGDPRPAVLYVHTTSGSVEVHEPVAEAAGAAAASWALQTARTVGPALAARLSETIPPRRYEVDLHTMSGTVRGSLAFGTSCKVHTTSGNIDLTLLPVLDRSQAATALASGGGGGGGSSSSALETATTSGTTVIRVLDALWRHVQTESYEAPAPLRRRGQQQQQQQQDEEEEEGSISSSSTPAIRVLDSRHATTSASIRLSYPPSWEGNIEADTLTGGLDVSGRGVEIIRREEGFPGYKKHVLARKGRDGAGGSLVCNTMSGSITVEVGS</sequence>
<dbReference type="OrthoDB" id="3539644at2759"/>
<feature type="compositionally biased region" description="Basic and acidic residues" evidence="1">
    <location>
        <begin position="139"/>
        <end position="152"/>
    </location>
</feature>
<accession>A0A423WB73</accession>
<protein>
    <recommendedName>
        <fullName evidence="5">Adhesin domain-containing protein</fullName>
    </recommendedName>
</protein>
<feature type="region of interest" description="Disordered" evidence="1">
    <location>
        <begin position="768"/>
        <end position="802"/>
    </location>
</feature>
<feature type="region of interest" description="Disordered" evidence="1">
    <location>
        <begin position="352"/>
        <end position="371"/>
    </location>
</feature>
<feature type="transmembrane region" description="Helical" evidence="2">
    <location>
        <begin position="326"/>
        <end position="348"/>
    </location>
</feature>
<evidence type="ECO:0000313" key="3">
    <source>
        <dbReference type="EMBL" id="ROW00601.1"/>
    </source>
</evidence>
<evidence type="ECO:0000256" key="1">
    <source>
        <dbReference type="SAM" id="MobiDB-lite"/>
    </source>
</evidence>
<proteinExistence type="predicted"/>
<organism evidence="3 4">
    <name type="scientific">Cytospora chrysosperma</name>
    <name type="common">Cytospora canker fungus</name>
    <name type="synonym">Sphaeria chrysosperma</name>
    <dbReference type="NCBI Taxonomy" id="252740"/>
    <lineage>
        <taxon>Eukaryota</taxon>
        <taxon>Fungi</taxon>
        <taxon>Dikarya</taxon>
        <taxon>Ascomycota</taxon>
        <taxon>Pezizomycotina</taxon>
        <taxon>Sordariomycetes</taxon>
        <taxon>Sordariomycetidae</taxon>
        <taxon>Diaporthales</taxon>
        <taxon>Cytosporaceae</taxon>
        <taxon>Cytospora</taxon>
    </lineage>
</organism>
<dbReference type="AlphaFoldDB" id="A0A423WB73"/>
<evidence type="ECO:0000313" key="4">
    <source>
        <dbReference type="Proteomes" id="UP000284375"/>
    </source>
</evidence>
<evidence type="ECO:0000256" key="2">
    <source>
        <dbReference type="SAM" id="Phobius"/>
    </source>
</evidence>
<feature type="region of interest" description="Disordered" evidence="1">
    <location>
        <begin position="1"/>
        <end position="106"/>
    </location>
</feature>
<name>A0A423WB73_CYTCH</name>
<gene>
    <name evidence="3" type="ORF">VSDG_03314</name>
</gene>
<dbReference type="STRING" id="252740.A0A423WB73"/>
<dbReference type="EMBL" id="LJZO01000008">
    <property type="protein sequence ID" value="ROW00601.1"/>
    <property type="molecule type" value="Genomic_DNA"/>
</dbReference>
<reference evidence="3 4" key="1">
    <citation type="submission" date="2015-09" db="EMBL/GenBank/DDBJ databases">
        <title>Host preference determinants of Valsa canker pathogens revealed by comparative genomics.</title>
        <authorList>
            <person name="Yin Z."/>
            <person name="Huang L."/>
        </authorList>
    </citation>
    <scope>NUCLEOTIDE SEQUENCE [LARGE SCALE GENOMIC DNA]</scope>
    <source>
        <strain evidence="3 4">YSFL</strain>
    </source>
</reference>